<comment type="cofactor">
    <cofactor evidence="5">
        <name>Zn(2+)</name>
        <dbReference type="ChEBI" id="CHEBI:29105"/>
    </cofactor>
</comment>
<dbReference type="PANTHER" id="PTHR46015:SF1">
    <property type="entry name" value="HOMOCYSTEINE S-METHYLTRANSFERASE-LIKE ISOFORM 1"/>
    <property type="match status" value="1"/>
</dbReference>
<reference evidence="7" key="1">
    <citation type="submission" date="2021-06" db="EMBL/GenBank/DDBJ databases">
        <authorList>
            <person name="Kallberg Y."/>
            <person name="Tangrot J."/>
            <person name="Rosling A."/>
        </authorList>
    </citation>
    <scope>NUCLEOTIDE SEQUENCE</scope>
    <source>
        <strain evidence="7">BR232B</strain>
    </source>
</reference>
<dbReference type="PROSITE" id="PS50970">
    <property type="entry name" value="HCY"/>
    <property type="match status" value="1"/>
</dbReference>
<evidence type="ECO:0000256" key="4">
    <source>
        <dbReference type="ARBA" id="ARBA00022833"/>
    </source>
</evidence>
<keyword evidence="2 5" id="KW-0808">Transferase</keyword>
<dbReference type="Proteomes" id="UP000789739">
    <property type="component" value="Unassembled WGS sequence"/>
</dbReference>
<dbReference type="InterPro" id="IPR017226">
    <property type="entry name" value="BHMT-like"/>
</dbReference>
<keyword evidence="1 5" id="KW-0489">Methyltransferase</keyword>
<evidence type="ECO:0000313" key="8">
    <source>
        <dbReference type="Proteomes" id="UP000789739"/>
    </source>
</evidence>
<keyword evidence="8" id="KW-1185">Reference proteome</keyword>
<comment type="caution">
    <text evidence="7">The sequence shown here is derived from an EMBL/GenBank/DDBJ whole genome shotgun (WGS) entry which is preliminary data.</text>
</comment>
<dbReference type="EMBL" id="CAJVPI010001667">
    <property type="protein sequence ID" value="CAG8622546.1"/>
    <property type="molecule type" value="Genomic_DNA"/>
</dbReference>
<dbReference type="OrthoDB" id="261426at2759"/>
<dbReference type="AlphaFoldDB" id="A0A9N9D468"/>
<evidence type="ECO:0000256" key="1">
    <source>
        <dbReference type="ARBA" id="ARBA00022603"/>
    </source>
</evidence>
<feature type="binding site" evidence="5">
    <location>
        <position position="237"/>
    </location>
    <ligand>
        <name>Zn(2+)</name>
        <dbReference type="ChEBI" id="CHEBI:29105"/>
    </ligand>
</feature>
<feature type="binding site" evidence="5">
    <location>
        <position position="313"/>
    </location>
    <ligand>
        <name>Zn(2+)</name>
        <dbReference type="ChEBI" id="CHEBI:29105"/>
    </ligand>
</feature>
<gene>
    <name evidence="7" type="ORF">PBRASI_LOCUS8792</name>
</gene>
<keyword evidence="4 5" id="KW-0862">Zinc</keyword>
<feature type="binding site" evidence="5">
    <location>
        <position position="314"/>
    </location>
    <ligand>
        <name>Zn(2+)</name>
        <dbReference type="ChEBI" id="CHEBI:29105"/>
    </ligand>
</feature>
<proteinExistence type="predicted"/>
<name>A0A9N9D468_9GLOM</name>
<dbReference type="PANTHER" id="PTHR46015">
    <property type="entry name" value="ZGC:172121"/>
    <property type="match status" value="1"/>
</dbReference>
<dbReference type="PIRSF" id="PIRSF037505">
    <property type="entry name" value="Betaine_HMT"/>
    <property type="match status" value="1"/>
</dbReference>
<evidence type="ECO:0000256" key="5">
    <source>
        <dbReference type="PROSITE-ProRule" id="PRU00333"/>
    </source>
</evidence>
<sequence length="330" mass="36782">MSLQRLNSTKPLILDGGTSTHLERAYHKNLTSTVLWSSSYLYQDPQAIRNVHLDYLRAGADIISTCSYQASVAGFKEFTQAEAEELMKSSVSLATEARDIFWDEYQKDNKENSQSFRDIPLVALSLGPYGAVLCNGAEYTGDYGAATFDDILRFHKERLDIYAPMFSQVDFIAFETIPSLQEANIIQALLKHVPNCPPTWVSFSCRNSHLVSHGEPLTECINACMDVSSVVAVGVNCTNPQHVGDLIGITRRQLDDMGLVEKWVMCYPDSGAAWDDVRKEWIIATGISADTFGTLSKEWVNIVDKKRIIIGGCCNTTPNHIRNLRLQVFG</sequence>
<dbReference type="InterPro" id="IPR003726">
    <property type="entry name" value="HCY_dom"/>
</dbReference>
<keyword evidence="3 5" id="KW-0479">Metal-binding</keyword>
<dbReference type="GO" id="GO:0032259">
    <property type="term" value="P:methylation"/>
    <property type="evidence" value="ECO:0007669"/>
    <property type="project" value="UniProtKB-KW"/>
</dbReference>
<dbReference type="GO" id="GO:0008270">
    <property type="term" value="F:zinc ion binding"/>
    <property type="evidence" value="ECO:0007669"/>
    <property type="project" value="InterPro"/>
</dbReference>
<evidence type="ECO:0000313" key="7">
    <source>
        <dbReference type="EMBL" id="CAG8622546.1"/>
    </source>
</evidence>
<dbReference type="InterPro" id="IPR036589">
    <property type="entry name" value="HCY_dom_sf"/>
</dbReference>
<evidence type="ECO:0000259" key="6">
    <source>
        <dbReference type="PROSITE" id="PS50970"/>
    </source>
</evidence>
<accession>A0A9N9D468</accession>
<dbReference type="SUPFAM" id="SSF82282">
    <property type="entry name" value="Homocysteine S-methyltransferase"/>
    <property type="match status" value="1"/>
</dbReference>
<organism evidence="7 8">
    <name type="scientific">Paraglomus brasilianum</name>
    <dbReference type="NCBI Taxonomy" id="144538"/>
    <lineage>
        <taxon>Eukaryota</taxon>
        <taxon>Fungi</taxon>
        <taxon>Fungi incertae sedis</taxon>
        <taxon>Mucoromycota</taxon>
        <taxon>Glomeromycotina</taxon>
        <taxon>Glomeromycetes</taxon>
        <taxon>Paraglomerales</taxon>
        <taxon>Paraglomeraceae</taxon>
        <taxon>Paraglomus</taxon>
    </lineage>
</organism>
<protein>
    <submittedName>
        <fullName evidence="7">3351_t:CDS:1</fullName>
    </submittedName>
</protein>
<dbReference type="GO" id="GO:0008898">
    <property type="term" value="F:S-adenosylmethionine-homocysteine S-methyltransferase activity"/>
    <property type="evidence" value="ECO:0007669"/>
    <property type="project" value="TreeGrafter"/>
</dbReference>
<dbReference type="GO" id="GO:0009086">
    <property type="term" value="P:methionine biosynthetic process"/>
    <property type="evidence" value="ECO:0007669"/>
    <property type="project" value="InterPro"/>
</dbReference>
<dbReference type="GO" id="GO:0033528">
    <property type="term" value="P:S-methylmethionine cycle"/>
    <property type="evidence" value="ECO:0007669"/>
    <property type="project" value="TreeGrafter"/>
</dbReference>
<evidence type="ECO:0000256" key="3">
    <source>
        <dbReference type="ARBA" id="ARBA00022723"/>
    </source>
</evidence>
<evidence type="ECO:0000256" key="2">
    <source>
        <dbReference type="ARBA" id="ARBA00022679"/>
    </source>
</evidence>
<dbReference type="Pfam" id="PF02574">
    <property type="entry name" value="S-methyl_trans"/>
    <property type="match status" value="1"/>
</dbReference>
<dbReference type="InterPro" id="IPR051486">
    <property type="entry name" value="Hcy_S-methyltransferase"/>
</dbReference>
<feature type="domain" description="Hcy-binding" evidence="6">
    <location>
        <begin position="1"/>
        <end position="328"/>
    </location>
</feature>
<dbReference type="Gene3D" id="3.20.20.330">
    <property type="entry name" value="Homocysteine-binding-like domain"/>
    <property type="match status" value="1"/>
</dbReference>
<dbReference type="NCBIfam" id="NF007020">
    <property type="entry name" value="PRK09485.1"/>
    <property type="match status" value="1"/>
</dbReference>